<proteinExistence type="predicted"/>
<gene>
    <name evidence="1" type="ORF">ACFSAV_09280</name>
</gene>
<keyword evidence="2" id="KW-1185">Reference proteome</keyword>
<sequence length="55" mass="6653">YIGNQQVLHHSPKRLSKRDLYDGYWLKHTHSIWRFKQWSTLNFTVPLNNLVLTSN</sequence>
<name>A0ABW4NZJ1_9PAST</name>
<reference evidence="2" key="1">
    <citation type="journal article" date="2019" name="Int. J. Syst. Evol. Microbiol.">
        <title>The Global Catalogue of Microorganisms (GCM) 10K type strain sequencing project: providing services to taxonomists for standard genome sequencing and annotation.</title>
        <authorList>
            <consortium name="The Broad Institute Genomics Platform"/>
            <consortium name="The Broad Institute Genome Sequencing Center for Infectious Disease"/>
            <person name="Wu L."/>
            <person name="Ma J."/>
        </authorList>
    </citation>
    <scope>NUCLEOTIDE SEQUENCE [LARGE SCALE GENOMIC DNA]</scope>
    <source>
        <strain evidence="2">CCM 7950</strain>
    </source>
</reference>
<dbReference type="EMBL" id="JBHUFP010000020">
    <property type="protein sequence ID" value="MFD1806547.1"/>
    <property type="molecule type" value="Genomic_DNA"/>
</dbReference>
<organism evidence="1 2">
    <name type="scientific">Pasteurella oralis</name>
    <dbReference type="NCBI Taxonomy" id="1071947"/>
    <lineage>
        <taxon>Bacteria</taxon>
        <taxon>Pseudomonadati</taxon>
        <taxon>Pseudomonadota</taxon>
        <taxon>Gammaproteobacteria</taxon>
        <taxon>Pasteurellales</taxon>
        <taxon>Pasteurellaceae</taxon>
        <taxon>Pasteurella</taxon>
    </lineage>
</organism>
<feature type="non-terminal residue" evidence="1">
    <location>
        <position position="1"/>
    </location>
</feature>
<dbReference type="Proteomes" id="UP001597420">
    <property type="component" value="Unassembled WGS sequence"/>
</dbReference>
<evidence type="ECO:0000313" key="1">
    <source>
        <dbReference type="EMBL" id="MFD1806547.1"/>
    </source>
</evidence>
<evidence type="ECO:0000313" key="2">
    <source>
        <dbReference type="Proteomes" id="UP001597420"/>
    </source>
</evidence>
<comment type="caution">
    <text evidence="1">The sequence shown here is derived from an EMBL/GenBank/DDBJ whole genome shotgun (WGS) entry which is preliminary data.</text>
</comment>
<protein>
    <submittedName>
        <fullName evidence="1">Phage tail protein</fullName>
    </submittedName>
</protein>
<accession>A0ABW4NZJ1</accession>